<dbReference type="STRING" id="52689.AKG39_08980"/>
<name>A0A0L6U1T1_9FIRM</name>
<protein>
    <recommendedName>
        <fullName evidence="3">Flagellar FliJ protein</fullName>
    </recommendedName>
</protein>
<accession>A0A0L6U1T1</accession>
<evidence type="ECO:0000256" key="7">
    <source>
        <dbReference type="ARBA" id="ARBA00022795"/>
    </source>
</evidence>
<evidence type="ECO:0000256" key="2">
    <source>
        <dbReference type="ARBA" id="ARBA00010004"/>
    </source>
</evidence>
<dbReference type="GO" id="GO:0006935">
    <property type="term" value="P:chemotaxis"/>
    <property type="evidence" value="ECO:0007669"/>
    <property type="project" value="UniProtKB-KW"/>
</dbReference>
<organism evidence="12 13">
    <name type="scientific">Acetobacterium bakii</name>
    <dbReference type="NCBI Taxonomy" id="52689"/>
    <lineage>
        <taxon>Bacteria</taxon>
        <taxon>Bacillati</taxon>
        <taxon>Bacillota</taxon>
        <taxon>Clostridia</taxon>
        <taxon>Eubacteriales</taxon>
        <taxon>Eubacteriaceae</taxon>
        <taxon>Acetobacterium</taxon>
    </lineage>
</organism>
<dbReference type="InterPro" id="IPR012823">
    <property type="entry name" value="Flagell_FliJ"/>
</dbReference>
<comment type="subcellular location">
    <subcellularLocation>
        <location evidence="1">Cell membrane</location>
        <topology evidence="1">Peripheral membrane protein</topology>
        <orientation evidence="1">Cytoplasmic side</orientation>
    </subcellularLocation>
</comment>
<dbReference type="Gene3D" id="1.10.287.1700">
    <property type="match status" value="1"/>
</dbReference>
<evidence type="ECO:0000256" key="3">
    <source>
        <dbReference type="ARBA" id="ARBA00020392"/>
    </source>
</evidence>
<dbReference type="GO" id="GO:0044781">
    <property type="term" value="P:bacterial-type flagellum organization"/>
    <property type="evidence" value="ECO:0007669"/>
    <property type="project" value="UniProtKB-KW"/>
</dbReference>
<keyword evidence="13" id="KW-1185">Reference proteome</keyword>
<dbReference type="Proteomes" id="UP000036873">
    <property type="component" value="Unassembled WGS sequence"/>
</dbReference>
<keyword evidence="11" id="KW-0175">Coiled coil</keyword>
<keyword evidence="5" id="KW-1003">Cell membrane</keyword>
<keyword evidence="10" id="KW-1006">Bacterial flagellum protein export</keyword>
<dbReference type="RefSeq" id="WP_050740054.1">
    <property type="nucleotide sequence ID" value="NZ_LGYO01000022.1"/>
</dbReference>
<dbReference type="GO" id="GO:0005886">
    <property type="term" value="C:plasma membrane"/>
    <property type="evidence" value="ECO:0007669"/>
    <property type="project" value="UniProtKB-SubCell"/>
</dbReference>
<evidence type="ECO:0000256" key="11">
    <source>
        <dbReference type="SAM" id="Coils"/>
    </source>
</evidence>
<evidence type="ECO:0000256" key="5">
    <source>
        <dbReference type="ARBA" id="ARBA00022475"/>
    </source>
</evidence>
<dbReference type="GO" id="GO:0009288">
    <property type="term" value="C:bacterial-type flagellum"/>
    <property type="evidence" value="ECO:0007669"/>
    <property type="project" value="InterPro"/>
</dbReference>
<evidence type="ECO:0000256" key="6">
    <source>
        <dbReference type="ARBA" id="ARBA00022500"/>
    </source>
</evidence>
<dbReference type="AlphaFoldDB" id="A0A0L6U1T1"/>
<evidence type="ECO:0000256" key="10">
    <source>
        <dbReference type="ARBA" id="ARBA00023225"/>
    </source>
</evidence>
<dbReference type="OrthoDB" id="2087173at2"/>
<keyword evidence="8" id="KW-0653">Protein transport</keyword>
<dbReference type="EMBL" id="LGYO01000022">
    <property type="protein sequence ID" value="KNZ41760.1"/>
    <property type="molecule type" value="Genomic_DNA"/>
</dbReference>
<keyword evidence="6" id="KW-0145">Chemotaxis</keyword>
<evidence type="ECO:0000256" key="1">
    <source>
        <dbReference type="ARBA" id="ARBA00004413"/>
    </source>
</evidence>
<keyword evidence="9" id="KW-0472">Membrane</keyword>
<feature type="coiled-coil region" evidence="11">
    <location>
        <begin position="16"/>
        <end position="46"/>
    </location>
</feature>
<evidence type="ECO:0000313" key="13">
    <source>
        <dbReference type="Proteomes" id="UP000036873"/>
    </source>
</evidence>
<dbReference type="InterPro" id="IPR053716">
    <property type="entry name" value="Flag_assembly_chemotaxis_eff"/>
</dbReference>
<sequence>MKKFKFHLGKLLSYKDQNLENEMMILAALNKHLQEEQKILLALKNEQDQCVANFERDMAAGITPNACQVHLRYLDFLKEQIKAMIKKISELTVKIDMQIDVVKNLKLETRSLEIIKETRYDEYKKEVLKESEKEIDEFMTTAKIIKESH</sequence>
<keyword evidence="4" id="KW-0813">Transport</keyword>
<comment type="similarity">
    <text evidence="2">Belongs to the FliJ family.</text>
</comment>
<proteinExistence type="inferred from homology"/>
<evidence type="ECO:0000256" key="8">
    <source>
        <dbReference type="ARBA" id="ARBA00022927"/>
    </source>
</evidence>
<gene>
    <name evidence="12" type="ORF">AKG39_08980</name>
</gene>
<evidence type="ECO:0000313" key="12">
    <source>
        <dbReference type="EMBL" id="KNZ41760.1"/>
    </source>
</evidence>
<dbReference type="Pfam" id="PF02050">
    <property type="entry name" value="FliJ"/>
    <property type="match status" value="1"/>
</dbReference>
<comment type="caution">
    <text evidence="12">The sequence shown here is derived from an EMBL/GenBank/DDBJ whole genome shotgun (WGS) entry which is preliminary data.</text>
</comment>
<evidence type="ECO:0000256" key="4">
    <source>
        <dbReference type="ARBA" id="ARBA00022448"/>
    </source>
</evidence>
<dbReference type="GO" id="GO:0015031">
    <property type="term" value="P:protein transport"/>
    <property type="evidence" value="ECO:0007669"/>
    <property type="project" value="UniProtKB-KW"/>
</dbReference>
<keyword evidence="7" id="KW-1005">Bacterial flagellum biogenesis</keyword>
<reference evidence="13" key="1">
    <citation type="submission" date="2015-07" db="EMBL/GenBank/DDBJ databases">
        <title>Draft genome sequence of Acetobacterium bakii DSM 8293, a potential psychrophilic chemical producer through syngas fermentation.</title>
        <authorList>
            <person name="Song Y."/>
            <person name="Hwang S."/>
            <person name="Cho B.-K."/>
        </authorList>
    </citation>
    <scope>NUCLEOTIDE SEQUENCE [LARGE SCALE GENOMIC DNA]</scope>
    <source>
        <strain evidence="13">DSM 8239</strain>
    </source>
</reference>
<evidence type="ECO:0000256" key="9">
    <source>
        <dbReference type="ARBA" id="ARBA00023136"/>
    </source>
</evidence>
<dbReference type="GO" id="GO:0071973">
    <property type="term" value="P:bacterial-type flagellum-dependent cell motility"/>
    <property type="evidence" value="ECO:0007669"/>
    <property type="project" value="InterPro"/>
</dbReference>